<gene>
    <name evidence="9" type="ORF">EAX61_05245</name>
</gene>
<feature type="active site" description="Proton acceptor; specific for (S)-substrate epimerization" evidence="5">
    <location>
        <position position="264"/>
    </location>
</feature>
<dbReference type="SUPFAM" id="SSF54826">
    <property type="entry name" value="Enolase N-terminal domain-like"/>
    <property type="match status" value="1"/>
</dbReference>
<dbReference type="GO" id="GO:0006518">
    <property type="term" value="P:peptide metabolic process"/>
    <property type="evidence" value="ECO:0007669"/>
    <property type="project" value="UniProtKB-ARBA"/>
</dbReference>
<keyword evidence="3 6" id="KW-0460">Magnesium</keyword>
<accession>A0A3M0G797</accession>
<keyword evidence="10" id="KW-1185">Reference proteome</keyword>
<evidence type="ECO:0000313" key="9">
    <source>
        <dbReference type="EMBL" id="RMB60891.1"/>
    </source>
</evidence>
<keyword evidence="2 6" id="KW-0479">Metal-binding</keyword>
<evidence type="ECO:0000256" key="5">
    <source>
        <dbReference type="PIRSR" id="PIRSR634603-1"/>
    </source>
</evidence>
<dbReference type="SFLD" id="SFLDG00180">
    <property type="entry name" value="muconate_cycloisomerase"/>
    <property type="match status" value="1"/>
</dbReference>
<dbReference type="Proteomes" id="UP000281985">
    <property type="component" value="Unassembled WGS sequence"/>
</dbReference>
<protein>
    <recommendedName>
        <fullName evidence="7">Dipeptide epimerase</fullName>
        <ecNumber evidence="7">5.1.1.-</ecNumber>
    </recommendedName>
</protein>
<name>A0A3M0G797_9FLAO</name>
<feature type="binding site" evidence="6">
    <location>
        <position position="189"/>
    </location>
    <ligand>
        <name>Mg(2+)</name>
        <dbReference type="ChEBI" id="CHEBI:18420"/>
    </ligand>
</feature>
<dbReference type="EC" id="5.1.1.-" evidence="7"/>
<dbReference type="InterPro" id="IPR029017">
    <property type="entry name" value="Enolase-like_N"/>
</dbReference>
<dbReference type="SFLD" id="SFLDS00001">
    <property type="entry name" value="Enolase"/>
    <property type="match status" value="1"/>
</dbReference>
<dbReference type="PANTHER" id="PTHR48073">
    <property type="entry name" value="O-SUCCINYLBENZOATE SYNTHASE-RELATED"/>
    <property type="match status" value="1"/>
</dbReference>
<feature type="active site" description="Proton acceptor; specific for (R)-substrate epimerization" evidence="5">
    <location>
        <position position="162"/>
    </location>
</feature>
<keyword evidence="4 7" id="KW-0413">Isomerase</keyword>
<proteinExistence type="inferred from homology"/>
<comment type="similarity">
    <text evidence="1 7">Belongs to the mandelate racemase/muconate lactonizing enzyme family.</text>
</comment>
<dbReference type="InterPro" id="IPR029065">
    <property type="entry name" value="Enolase_C-like"/>
</dbReference>
<dbReference type="RefSeq" id="WP_121916626.1">
    <property type="nucleotide sequence ID" value="NZ_REFV01000004.1"/>
</dbReference>
<evidence type="ECO:0000256" key="1">
    <source>
        <dbReference type="ARBA" id="ARBA00008031"/>
    </source>
</evidence>
<feature type="binding site" evidence="6">
    <location>
        <position position="215"/>
    </location>
    <ligand>
        <name>Mg(2+)</name>
        <dbReference type="ChEBI" id="CHEBI:18420"/>
    </ligand>
</feature>
<dbReference type="InterPro" id="IPR013342">
    <property type="entry name" value="Mandelate_racemase_C"/>
</dbReference>
<dbReference type="Pfam" id="PF13378">
    <property type="entry name" value="MR_MLE_C"/>
    <property type="match status" value="1"/>
</dbReference>
<evidence type="ECO:0000256" key="4">
    <source>
        <dbReference type="ARBA" id="ARBA00023235"/>
    </source>
</evidence>
<organism evidence="9 10">
    <name type="scientific">Dokdonia sinensis</name>
    <dbReference type="NCBI Taxonomy" id="2479847"/>
    <lineage>
        <taxon>Bacteria</taxon>
        <taxon>Pseudomonadati</taxon>
        <taxon>Bacteroidota</taxon>
        <taxon>Flavobacteriia</taxon>
        <taxon>Flavobacteriales</taxon>
        <taxon>Flavobacteriaceae</taxon>
        <taxon>Dokdonia</taxon>
    </lineage>
</organism>
<dbReference type="SUPFAM" id="SSF51604">
    <property type="entry name" value="Enolase C-terminal domain-like"/>
    <property type="match status" value="1"/>
</dbReference>
<evidence type="ECO:0000256" key="2">
    <source>
        <dbReference type="ARBA" id="ARBA00022723"/>
    </source>
</evidence>
<dbReference type="GO" id="GO:0016855">
    <property type="term" value="F:racemase and epimerase activity, acting on amino acids and derivatives"/>
    <property type="evidence" value="ECO:0007669"/>
    <property type="project" value="UniProtKB-UniRule"/>
</dbReference>
<evidence type="ECO:0000313" key="10">
    <source>
        <dbReference type="Proteomes" id="UP000281985"/>
    </source>
</evidence>
<dbReference type="Gene3D" id="3.30.390.10">
    <property type="entry name" value="Enolase-like, N-terminal domain"/>
    <property type="match status" value="1"/>
</dbReference>
<dbReference type="InterPro" id="IPR013341">
    <property type="entry name" value="Mandelate_racemase_N_dom"/>
</dbReference>
<evidence type="ECO:0000256" key="7">
    <source>
        <dbReference type="RuleBase" id="RU366006"/>
    </source>
</evidence>
<dbReference type="PANTHER" id="PTHR48073:SF2">
    <property type="entry name" value="O-SUCCINYLBENZOATE SYNTHASE"/>
    <property type="match status" value="1"/>
</dbReference>
<dbReference type="SMART" id="SM00922">
    <property type="entry name" value="MR_MLE"/>
    <property type="match status" value="1"/>
</dbReference>
<feature type="domain" description="Mandelate racemase/muconate lactonizing enzyme C-terminal" evidence="8">
    <location>
        <begin position="142"/>
        <end position="236"/>
    </location>
</feature>
<comment type="caution">
    <text evidence="9">The sequence shown here is derived from an EMBL/GenBank/DDBJ whole genome shotgun (WGS) entry which is preliminary data.</text>
</comment>
<dbReference type="Pfam" id="PF02746">
    <property type="entry name" value="MR_MLE_N"/>
    <property type="match status" value="1"/>
</dbReference>
<dbReference type="CDD" id="cd03319">
    <property type="entry name" value="L-Ala-DL-Glu_epimerase"/>
    <property type="match status" value="1"/>
</dbReference>
<dbReference type="InterPro" id="IPR034603">
    <property type="entry name" value="Dipeptide_epimerase"/>
</dbReference>
<dbReference type="EMBL" id="REFV01000004">
    <property type="protein sequence ID" value="RMB60891.1"/>
    <property type="molecule type" value="Genomic_DNA"/>
</dbReference>
<dbReference type="AlphaFoldDB" id="A0A3M0G797"/>
<evidence type="ECO:0000256" key="3">
    <source>
        <dbReference type="ARBA" id="ARBA00022842"/>
    </source>
</evidence>
<sequence>MKITNVTYERLDLVLNEPYTIAYETVSKATNFILKVETDSSIVGYGCAAPDLEVTNENAEDVERALDLVILPYLKGKNPINYKKILEELKPLLSVVSSALAMVDMALLDIAAKKMDVPLYQFLGGYKKSIATSITIGIVSLEETMLQAKEFVNQGFQIIKLKGGLSVEEDIEKVLRLRESFPNLTLRFDGNQGYSVRQAVQFVEQTKTAKLEMLEQPTLVGQDEKMGKITKLVPIPVMADESLKTLKDAFRLAQNGRMNMVNIKIQKVGGIMEAMHIDSVAKAAGLKAMIGCIDECRLGIASGLHFALSRPNTLYADLDGHLDFENDPFKGLFSIDKGIMTPNGKAGLGLIS</sequence>
<feature type="binding site" evidence="6">
    <location>
        <position position="240"/>
    </location>
    <ligand>
        <name>Mg(2+)</name>
        <dbReference type="ChEBI" id="CHEBI:18420"/>
    </ligand>
</feature>
<dbReference type="SFLD" id="SFLDF00009">
    <property type="entry name" value="o-succinylbenzoate_synthase"/>
    <property type="match status" value="1"/>
</dbReference>
<dbReference type="OrthoDB" id="9775391at2"/>
<evidence type="ECO:0000256" key="6">
    <source>
        <dbReference type="PIRSR" id="PIRSR634603-3"/>
    </source>
</evidence>
<dbReference type="GO" id="GO:0000287">
    <property type="term" value="F:magnesium ion binding"/>
    <property type="evidence" value="ECO:0007669"/>
    <property type="project" value="UniProtKB-ARBA"/>
</dbReference>
<reference evidence="9 10" key="1">
    <citation type="submission" date="2018-10" db="EMBL/GenBank/DDBJ databases">
        <title>Dokdonia luteus sp. nov., isolated from sea water.</title>
        <authorList>
            <person name="Zhou L.Y."/>
            <person name="Du Z.J."/>
        </authorList>
    </citation>
    <scope>NUCLEOTIDE SEQUENCE [LARGE SCALE GENOMIC DNA]</scope>
    <source>
        <strain evidence="9 10">SH27</strain>
    </source>
</reference>
<dbReference type="Gene3D" id="3.20.20.120">
    <property type="entry name" value="Enolase-like C-terminal domain"/>
    <property type="match status" value="1"/>
</dbReference>
<dbReference type="InterPro" id="IPR036849">
    <property type="entry name" value="Enolase-like_C_sf"/>
</dbReference>
<dbReference type="FunFam" id="3.30.390.10:FF:000009">
    <property type="entry name" value="Hydrophobic dipeptide epimerase"/>
    <property type="match status" value="1"/>
</dbReference>
<evidence type="ECO:0000259" key="8">
    <source>
        <dbReference type="SMART" id="SM00922"/>
    </source>
</evidence>
<comment type="cofactor">
    <cofactor evidence="6 7">
        <name>Mg(2+)</name>
        <dbReference type="ChEBI" id="CHEBI:18420"/>
    </cofactor>
    <text evidence="6 7">Binds 1 Mg(2+) ion per subunit.</text>
</comment>